<dbReference type="PANTHER" id="PTHR12894:SF27">
    <property type="entry name" value="TRANSFORMING GROWTH FACTOR-BETA RECEPTOR-ASSOCIATED PROTEIN 1"/>
    <property type="match status" value="1"/>
</dbReference>
<dbReference type="InterPro" id="IPR019452">
    <property type="entry name" value="VPS39/TGF_beta_rcpt-assoc_1"/>
</dbReference>
<comment type="caution">
    <text evidence="7">The sequence shown here is derived from an EMBL/GenBank/DDBJ whole genome shotgun (WGS) entry which is preliminary data.</text>
</comment>
<proteinExistence type="predicted"/>
<feature type="domain" description="CNH" evidence="6">
    <location>
        <begin position="52"/>
        <end position="343"/>
    </location>
</feature>
<dbReference type="GO" id="GO:0005737">
    <property type="term" value="C:cytoplasm"/>
    <property type="evidence" value="ECO:0007669"/>
    <property type="project" value="UniProtKB-SubCell"/>
</dbReference>
<dbReference type="STRING" id="44941.A0A397UCF8"/>
<protein>
    <submittedName>
        <fullName evidence="7">Vacuolar sorting protein 39 domain 2-domain-containing protein</fullName>
    </submittedName>
</protein>
<evidence type="ECO:0000256" key="2">
    <source>
        <dbReference type="ARBA" id="ARBA00022448"/>
    </source>
</evidence>
<gene>
    <name evidence="7" type="ORF">C2G38_2212937</name>
</gene>
<keyword evidence="8" id="KW-1185">Reference proteome</keyword>
<comment type="subcellular location">
    <subcellularLocation>
        <location evidence="1">Cytoplasm</location>
    </subcellularLocation>
</comment>
<dbReference type="GO" id="GO:0006886">
    <property type="term" value="P:intracellular protein transport"/>
    <property type="evidence" value="ECO:0007669"/>
    <property type="project" value="UniProtKB-UniRule"/>
</dbReference>
<dbReference type="InterPro" id="IPR000547">
    <property type="entry name" value="Clathrin_H-chain/VPS_repeat"/>
</dbReference>
<dbReference type="GO" id="GO:0016020">
    <property type="term" value="C:membrane"/>
    <property type="evidence" value="ECO:0007669"/>
    <property type="project" value="TreeGrafter"/>
</dbReference>
<dbReference type="Pfam" id="PF00780">
    <property type="entry name" value="CNH"/>
    <property type="match status" value="1"/>
</dbReference>
<feature type="repeat" description="CHCR" evidence="5">
    <location>
        <begin position="699"/>
        <end position="890"/>
    </location>
</feature>
<keyword evidence="3" id="KW-0963">Cytoplasm</keyword>
<sequence>MSFKPFTLQTLINNVALEDNQQVPSQNQGNAGNRLGNRIASGIGWGGNKDSKVTAESVEAWENNLYIGTSDGQLIHYLYDQISSEDNASNSMILSKRSLGYGKNVVQRIALFPQIGKAIIFCGKLLHILTIYNFYTTLSFYSLPEMSPLPPQNFPPIKGVTCFCYDISKEGKTDQDGAVRFCAMKRKMIFIYSLGDRLSEEVQIPLPDGAITACQYGPYVCAADNHQYKLINLHEKRMIPLMPYTNGGSEPFNPIITIISEKEFLLALPPYSGQFMSFGGEPVRGTLEWQNFPRAIGVEYPYTVALLRDNTIEIHNILDQQQQPIQRVSLTSKTKTISIGPGINVRVAGLIDRLKFVNIFSGDDVQSSQSGENRNGHSNFSTVPTRLIMAGSESITALVTTPLVIQVDTMLDSNRIEEAVAAADRAISTATPENVHSERMHHEFNYIYQKCGFIYFGETYFDPAFALFEKGKIDPRILIRLFTDLKDIICEDEPIYVFSGIKATSDHLGSIDHIVSNSLVKNYDPHMMPDLNTNPAANELRKALYSNSKEMLQKFLMKDREQRKTPGRVLSKEDKDILRVVDNALLRLYAESNSDDLLTSLLESENECILALCEKPLIDAKKIYHLAILYKEKKEYAKALEIWHNIIEQENPENDLPDGLHHIVDLLGKCNDPDLLWKYAKWVIQKDDVMGAKIFTQMDPKKPMIIDPGKVITELRSFGKSGLRKFLEYLVTPRKSQEESYHTELALLYIQEIMDELLNEEKRLKFEEINNEFMKSSENSGLTYLAFLLNQHNDDSLSHAQAKFINFLQSSTKFNAEEILVKLKEVEILKAELAIVYGKLGHHEDALYVLIHDLKDYRGAEIYCLNAGRIIGITRKTAKKQVSEKKIAEEKALISSRKDLFLILLRVYLKIDNGTGKLLEKIIHLLNTQAVYMDIMVVLGLLPETWAVEALNGFLVRSLRQTYHEYREGQILKGLCLAENVMINIELYKTYQEIGPSVITQNVTCSLCSRHISGSDFKKDPNNDIVHLICDIDQNENIDSVDLGMEKKQF</sequence>
<dbReference type="InterPro" id="IPR001180">
    <property type="entry name" value="CNH_dom"/>
</dbReference>
<evidence type="ECO:0000256" key="1">
    <source>
        <dbReference type="ARBA" id="ARBA00004496"/>
    </source>
</evidence>
<reference evidence="7 8" key="1">
    <citation type="submission" date="2018-06" db="EMBL/GenBank/DDBJ databases">
        <title>Comparative genomics reveals the genomic features of Rhizophagus irregularis, R. cerebriforme, R. diaphanum and Gigaspora rosea, and their symbiotic lifestyle signature.</title>
        <authorList>
            <person name="Morin E."/>
            <person name="San Clemente H."/>
            <person name="Chen E.C.H."/>
            <person name="De La Providencia I."/>
            <person name="Hainaut M."/>
            <person name="Kuo A."/>
            <person name="Kohler A."/>
            <person name="Murat C."/>
            <person name="Tang N."/>
            <person name="Roy S."/>
            <person name="Loubradou J."/>
            <person name="Henrissat B."/>
            <person name="Grigoriev I.V."/>
            <person name="Corradi N."/>
            <person name="Roux C."/>
            <person name="Martin F.M."/>
        </authorList>
    </citation>
    <scope>NUCLEOTIDE SEQUENCE [LARGE SCALE GENOMIC DNA]</scope>
    <source>
        <strain evidence="7 8">DAOM 194757</strain>
    </source>
</reference>
<accession>A0A397UCF8</accession>
<dbReference type="GO" id="GO:0034058">
    <property type="term" value="P:endosomal vesicle fusion"/>
    <property type="evidence" value="ECO:0007669"/>
    <property type="project" value="TreeGrafter"/>
</dbReference>
<dbReference type="PANTHER" id="PTHR12894">
    <property type="entry name" value="CNH DOMAIN CONTAINING"/>
    <property type="match status" value="1"/>
</dbReference>
<organism evidence="7 8">
    <name type="scientific">Gigaspora rosea</name>
    <dbReference type="NCBI Taxonomy" id="44941"/>
    <lineage>
        <taxon>Eukaryota</taxon>
        <taxon>Fungi</taxon>
        <taxon>Fungi incertae sedis</taxon>
        <taxon>Mucoromycota</taxon>
        <taxon>Glomeromycotina</taxon>
        <taxon>Glomeromycetes</taxon>
        <taxon>Diversisporales</taxon>
        <taxon>Gigasporaceae</taxon>
        <taxon>Gigaspora</taxon>
    </lineage>
</organism>
<dbReference type="GO" id="GO:0006914">
    <property type="term" value="P:autophagy"/>
    <property type="evidence" value="ECO:0007669"/>
    <property type="project" value="TreeGrafter"/>
</dbReference>
<dbReference type="AlphaFoldDB" id="A0A397UCF8"/>
<evidence type="ECO:0000256" key="3">
    <source>
        <dbReference type="ARBA" id="ARBA00022490"/>
    </source>
</evidence>
<evidence type="ECO:0000313" key="7">
    <source>
        <dbReference type="EMBL" id="RIB07962.1"/>
    </source>
</evidence>
<name>A0A397UCF8_9GLOM</name>
<dbReference type="Pfam" id="PF10366">
    <property type="entry name" value="Vps39_1"/>
    <property type="match status" value="1"/>
</dbReference>
<evidence type="ECO:0000313" key="8">
    <source>
        <dbReference type="Proteomes" id="UP000266673"/>
    </source>
</evidence>
<dbReference type="OrthoDB" id="10258882at2759"/>
<dbReference type="EMBL" id="QKWP01001576">
    <property type="protein sequence ID" value="RIB07962.1"/>
    <property type="molecule type" value="Genomic_DNA"/>
</dbReference>
<evidence type="ECO:0000256" key="5">
    <source>
        <dbReference type="PROSITE-ProRule" id="PRU01006"/>
    </source>
</evidence>
<dbReference type="InterPro" id="IPR032914">
    <property type="entry name" value="Vam6/VPS39/TRAP1"/>
</dbReference>
<keyword evidence="2" id="KW-0813">Transport</keyword>
<dbReference type="Proteomes" id="UP000266673">
    <property type="component" value="Unassembled WGS sequence"/>
</dbReference>
<keyword evidence="4" id="KW-0653">Protein transport</keyword>
<dbReference type="PROSITE" id="PS50236">
    <property type="entry name" value="CHCR"/>
    <property type="match status" value="1"/>
</dbReference>
<dbReference type="PROSITE" id="PS50219">
    <property type="entry name" value="CNH"/>
    <property type="match status" value="1"/>
</dbReference>
<evidence type="ECO:0000256" key="4">
    <source>
        <dbReference type="ARBA" id="ARBA00022927"/>
    </source>
</evidence>
<evidence type="ECO:0000259" key="6">
    <source>
        <dbReference type="PROSITE" id="PS50219"/>
    </source>
</evidence>